<dbReference type="EMBL" id="JAGUCO010000012">
    <property type="protein sequence ID" value="MBS2099596.1"/>
    <property type="molecule type" value="Genomic_DNA"/>
</dbReference>
<dbReference type="PROSITE" id="PS51257">
    <property type="entry name" value="PROKAR_LIPOPROTEIN"/>
    <property type="match status" value="1"/>
</dbReference>
<proteinExistence type="predicted"/>
<protein>
    <submittedName>
        <fullName evidence="2">DUF4859 domain-containing protein</fullName>
    </submittedName>
</protein>
<evidence type="ECO:0000313" key="3">
    <source>
        <dbReference type="Proteomes" id="UP000708576"/>
    </source>
</evidence>
<evidence type="ECO:0000259" key="1">
    <source>
        <dbReference type="Pfam" id="PF16151"/>
    </source>
</evidence>
<evidence type="ECO:0000313" key="2">
    <source>
        <dbReference type="EMBL" id="MBS2099596.1"/>
    </source>
</evidence>
<sequence>MKKINIYFLITCFLIGLYSCEDYDDFSSKHVYTADENPYLRVDGDATITTETEFEVGRFEAYTIPLEDYAEVFESQMGMTVDEVISGLNNGSVLFYNINLSKNVWNKAAKTKGSTGWYYNTSGVISSEGDERLTASVEIDTNSKSLIVDVMDDATAGTVFQVNVGFAVDGPDYDNYVRFVFNVSVTDPSIIITSISIPTGDYASFGIDLTQYADIIEYNIGMPLDDFVNSFDHNDGGTMHMNMVDITDAANPIWDLTSDYTANPPGYWLDDQMKVCFWGDAGFSLYAETNLNDKVLYIGRAPELASGLEFNLCVGYRDTTDDTKFFRFIINAKLE</sequence>
<name>A0ABS5JZ49_9BACT</name>
<gene>
    <name evidence="2" type="ORF">KEM10_14975</name>
</gene>
<keyword evidence="3" id="KW-1185">Reference proteome</keyword>
<organism evidence="2 3">
    <name type="scientific">Carboxylicivirga linearis</name>
    <dbReference type="NCBI Taxonomy" id="1628157"/>
    <lineage>
        <taxon>Bacteria</taxon>
        <taxon>Pseudomonadati</taxon>
        <taxon>Bacteroidota</taxon>
        <taxon>Bacteroidia</taxon>
        <taxon>Marinilabiliales</taxon>
        <taxon>Marinilabiliaceae</taxon>
        <taxon>Carboxylicivirga</taxon>
    </lineage>
</organism>
<dbReference type="Proteomes" id="UP000708576">
    <property type="component" value="Unassembled WGS sequence"/>
</dbReference>
<dbReference type="InterPro" id="IPR032339">
    <property type="entry name" value="DUF4859"/>
</dbReference>
<reference evidence="2 3" key="1">
    <citation type="journal article" date="2015" name="Int. J. Syst. Evol. Microbiol.">
        <title>Carboxylicivirga linearis sp. nov., isolated from a sea cucumber culture pond.</title>
        <authorList>
            <person name="Wang F.Q."/>
            <person name="Zhou Y.X."/>
            <person name="Lin X.Z."/>
            <person name="Chen G.J."/>
            <person name="Du Z.J."/>
        </authorList>
    </citation>
    <scope>NUCLEOTIDE SEQUENCE [LARGE SCALE GENOMIC DNA]</scope>
    <source>
        <strain evidence="2 3">FB218</strain>
    </source>
</reference>
<comment type="caution">
    <text evidence="2">The sequence shown here is derived from an EMBL/GenBank/DDBJ whole genome shotgun (WGS) entry which is preliminary data.</text>
</comment>
<dbReference type="Pfam" id="PF16151">
    <property type="entry name" value="DUF4859"/>
    <property type="match status" value="1"/>
</dbReference>
<accession>A0ABS5JZ49</accession>
<dbReference type="RefSeq" id="WP_212216837.1">
    <property type="nucleotide sequence ID" value="NZ_JAGUCO010000012.1"/>
</dbReference>
<feature type="domain" description="DUF4859" evidence="1">
    <location>
        <begin position="215"/>
        <end position="317"/>
    </location>
</feature>